<accession>A0A381YL37</accession>
<proteinExistence type="predicted"/>
<reference evidence="1" key="1">
    <citation type="submission" date="2018-05" db="EMBL/GenBank/DDBJ databases">
        <authorList>
            <person name="Lanie J.A."/>
            <person name="Ng W.-L."/>
            <person name="Kazmierczak K.M."/>
            <person name="Andrzejewski T.M."/>
            <person name="Davidsen T.M."/>
            <person name="Wayne K.J."/>
            <person name="Tettelin H."/>
            <person name="Glass J.I."/>
            <person name="Rusch D."/>
            <person name="Podicherti R."/>
            <person name="Tsui H.-C.T."/>
            <person name="Winkler M.E."/>
        </authorList>
    </citation>
    <scope>NUCLEOTIDE SEQUENCE</scope>
</reference>
<dbReference type="InterPro" id="IPR032638">
    <property type="entry name" value="Porin_5"/>
</dbReference>
<protein>
    <recommendedName>
        <fullName evidence="2">Porin domain-containing protein</fullName>
    </recommendedName>
</protein>
<dbReference type="Pfam" id="PF16930">
    <property type="entry name" value="Porin_5"/>
    <property type="match status" value="1"/>
</dbReference>
<dbReference type="AlphaFoldDB" id="A0A381YL37"/>
<sequence length="379" mass="41371">MSNVAFMRRVVQRLAAVCAFTVMALGATAVSAQSSWSERTSIGGDFRLRHEGFFQDDTRARQRLRFRARLALDTEINEDVHFGIRLASGDVGNPISTNQTMTDLLTTKPINLDRAFLTYSPSNAVTIGGGKFGLPVTRTQMTFDSDLNWEGVYQQFRNTTGPVSVKFVAAQVPLQENKTSPDAFLFAGYGEVGVSLETVSWHLSIADYAFRDVDAVALAQISKDVGRNTNALSVNAQGNTTGFTSGFNLLDIIARATVSTGHPSYPLQLTANMVKNTKAATDEDFGIWVTAAIGRASEPGSFQVTYTFARVERDAALSAFSYSDNRGTNVSMHEPTVSYMVAPGIHVDFNVVLTKRLSIPAGQLNTLHKRTRLDARISF</sequence>
<dbReference type="EMBL" id="UINC01018502">
    <property type="protein sequence ID" value="SVA77778.1"/>
    <property type="molecule type" value="Genomic_DNA"/>
</dbReference>
<evidence type="ECO:0008006" key="2">
    <source>
        <dbReference type="Google" id="ProtNLM"/>
    </source>
</evidence>
<evidence type="ECO:0000313" key="1">
    <source>
        <dbReference type="EMBL" id="SVA77778.1"/>
    </source>
</evidence>
<name>A0A381YL37_9ZZZZ</name>
<gene>
    <name evidence="1" type="ORF">METZ01_LOCUS130632</name>
</gene>
<organism evidence="1">
    <name type="scientific">marine metagenome</name>
    <dbReference type="NCBI Taxonomy" id="408172"/>
    <lineage>
        <taxon>unclassified sequences</taxon>
        <taxon>metagenomes</taxon>
        <taxon>ecological metagenomes</taxon>
    </lineage>
</organism>